<dbReference type="AlphaFoldDB" id="A0A645IE79"/>
<accession>A0A645IE79</accession>
<gene>
    <name evidence="1" type="ORF">SDC9_197227</name>
</gene>
<organism evidence="1">
    <name type="scientific">bioreactor metagenome</name>
    <dbReference type="NCBI Taxonomy" id="1076179"/>
    <lineage>
        <taxon>unclassified sequences</taxon>
        <taxon>metagenomes</taxon>
        <taxon>ecological metagenomes</taxon>
    </lineage>
</organism>
<protein>
    <submittedName>
        <fullName evidence="1">Uncharacterized protein</fullName>
    </submittedName>
</protein>
<sequence>MARSTPVDLPEQRQQLLSPGRIHLPQPGEAALQVGAEIRVLIAVLLPWAVAAAVGEDGFQPVVLGARQVGMAVDEQTGQHLRLAGRAQAGLAPVGGKALLNDDFLDQKLDAAGAGGVRPGQGKSQVIDVAAVSGVAFAGQAGQSQVQPIGAEIGQCRRG</sequence>
<evidence type="ECO:0000313" key="1">
    <source>
        <dbReference type="EMBL" id="MPN49605.1"/>
    </source>
</evidence>
<proteinExistence type="predicted"/>
<name>A0A645IE79_9ZZZZ</name>
<reference evidence="1" key="1">
    <citation type="submission" date="2019-08" db="EMBL/GenBank/DDBJ databases">
        <authorList>
            <person name="Kucharzyk K."/>
            <person name="Murdoch R.W."/>
            <person name="Higgins S."/>
            <person name="Loffler F."/>
        </authorList>
    </citation>
    <scope>NUCLEOTIDE SEQUENCE</scope>
</reference>
<dbReference type="EMBL" id="VSSQ01113011">
    <property type="protein sequence ID" value="MPN49605.1"/>
    <property type="molecule type" value="Genomic_DNA"/>
</dbReference>
<comment type="caution">
    <text evidence="1">The sequence shown here is derived from an EMBL/GenBank/DDBJ whole genome shotgun (WGS) entry which is preliminary data.</text>
</comment>